<gene>
    <name evidence="8" type="ORF">CcCBS67573_g09572</name>
</gene>
<keyword evidence="7" id="KW-0472">Membrane</keyword>
<dbReference type="InterPro" id="IPR001611">
    <property type="entry name" value="Leu-rich_rpt"/>
</dbReference>
<keyword evidence="5" id="KW-0732">Signal</keyword>
<dbReference type="Pfam" id="PF13855">
    <property type="entry name" value="LRR_8"/>
    <property type="match status" value="1"/>
</dbReference>
<dbReference type="InterPro" id="IPR032675">
    <property type="entry name" value="LRR_dom_sf"/>
</dbReference>
<comment type="caution">
    <text evidence="8">The sequence shown here is derived from an EMBL/GenBank/DDBJ whole genome shotgun (WGS) entry which is preliminary data.</text>
</comment>
<evidence type="ECO:0000313" key="8">
    <source>
        <dbReference type="EMBL" id="TPX54464.1"/>
    </source>
</evidence>
<keyword evidence="3" id="KW-1003">Cell membrane</keyword>
<evidence type="ECO:0000256" key="1">
    <source>
        <dbReference type="ARBA" id="ARBA00004167"/>
    </source>
</evidence>
<accession>A0A507DRU9</accession>
<dbReference type="InterPro" id="IPR051716">
    <property type="entry name" value="Plant_RL_S/T_kinase"/>
</dbReference>
<dbReference type="Proteomes" id="UP000320333">
    <property type="component" value="Unassembled WGS sequence"/>
</dbReference>
<comment type="subcellular location">
    <subcellularLocation>
        <location evidence="2">Cell membrane</location>
    </subcellularLocation>
    <subcellularLocation>
        <location evidence="1">Membrane</location>
        <topology evidence="1">Single-pass membrane protein</topology>
    </subcellularLocation>
</comment>
<keyword evidence="6" id="KW-0677">Repeat</keyword>
<protein>
    <recommendedName>
        <fullName evidence="10">F-box domain-containing protein</fullName>
    </recommendedName>
</protein>
<dbReference type="SUPFAM" id="SSF52058">
    <property type="entry name" value="L domain-like"/>
    <property type="match status" value="1"/>
</dbReference>
<dbReference type="GO" id="GO:0005886">
    <property type="term" value="C:plasma membrane"/>
    <property type="evidence" value="ECO:0007669"/>
    <property type="project" value="UniProtKB-SubCell"/>
</dbReference>
<dbReference type="EMBL" id="QEAP01000894">
    <property type="protein sequence ID" value="TPX54464.1"/>
    <property type="molecule type" value="Genomic_DNA"/>
</dbReference>
<dbReference type="FunFam" id="3.80.10.10:FF:000299">
    <property type="entry name" value="Piriformospora indica-insensitive protein 2"/>
    <property type="match status" value="1"/>
</dbReference>
<organism evidence="8 9">
    <name type="scientific">Chytriomyces confervae</name>
    <dbReference type="NCBI Taxonomy" id="246404"/>
    <lineage>
        <taxon>Eukaryota</taxon>
        <taxon>Fungi</taxon>
        <taxon>Fungi incertae sedis</taxon>
        <taxon>Chytridiomycota</taxon>
        <taxon>Chytridiomycota incertae sedis</taxon>
        <taxon>Chytridiomycetes</taxon>
        <taxon>Chytridiales</taxon>
        <taxon>Chytriomycetaceae</taxon>
        <taxon>Chytriomyces</taxon>
    </lineage>
</organism>
<reference evidence="8 9" key="1">
    <citation type="journal article" date="2019" name="Sci. Rep.">
        <title>Comparative genomics of chytrid fungi reveal insights into the obligate biotrophic and pathogenic lifestyle of Synchytrium endobioticum.</title>
        <authorList>
            <person name="van de Vossenberg B.T.L.H."/>
            <person name="Warris S."/>
            <person name="Nguyen H.D.T."/>
            <person name="van Gent-Pelzer M.P.E."/>
            <person name="Joly D.L."/>
            <person name="van de Geest H.C."/>
            <person name="Bonants P.J.M."/>
            <person name="Smith D.S."/>
            <person name="Levesque C.A."/>
            <person name="van der Lee T.A.J."/>
        </authorList>
    </citation>
    <scope>NUCLEOTIDE SEQUENCE [LARGE SCALE GENOMIC DNA]</scope>
    <source>
        <strain evidence="8 9">CBS 675.73</strain>
    </source>
</reference>
<dbReference type="PANTHER" id="PTHR48053">
    <property type="entry name" value="LEUCINE RICH REPEAT FAMILY PROTEIN, EXPRESSED"/>
    <property type="match status" value="1"/>
</dbReference>
<evidence type="ECO:0000256" key="6">
    <source>
        <dbReference type="ARBA" id="ARBA00022737"/>
    </source>
</evidence>
<evidence type="ECO:0000256" key="4">
    <source>
        <dbReference type="ARBA" id="ARBA00022614"/>
    </source>
</evidence>
<keyword evidence="4" id="KW-0433">Leucine-rich repeat</keyword>
<keyword evidence="9" id="KW-1185">Reference proteome</keyword>
<dbReference type="OrthoDB" id="2095309at2759"/>
<sequence length="283" mass="32188">MCPPHWPYLWSFAAPPVVRNDQYDTAAQSKSRHIPVEVFQAIMKWVPPLEVLKFRRLSRFANACLTDPYLAYLNLSLFVEPLSNRLSQRSRMNEVHVHWPTPLDRIWNRFPQSFQAVYADLALVGMTALLLSDSKMGGQIPSLIGRVNTLLYLALDNCKLEGTIPAEIGHLKALKHLNLSKNMLSGGIPDELGDCESLERIYLGNNKFTGSIPSVLGRLVKLKHICLSHNQLSGALPEELAALANIYWFDVSSNQIHREYSKRLEDNQALVRLLQEQRFYPAR</sequence>
<dbReference type="Pfam" id="PF00560">
    <property type="entry name" value="LRR_1"/>
    <property type="match status" value="1"/>
</dbReference>
<dbReference type="STRING" id="246404.A0A507DRU9"/>
<evidence type="ECO:0008006" key="10">
    <source>
        <dbReference type="Google" id="ProtNLM"/>
    </source>
</evidence>
<name>A0A507DRU9_9FUNG</name>
<evidence type="ECO:0000256" key="2">
    <source>
        <dbReference type="ARBA" id="ARBA00004236"/>
    </source>
</evidence>
<evidence type="ECO:0000256" key="5">
    <source>
        <dbReference type="ARBA" id="ARBA00022729"/>
    </source>
</evidence>
<evidence type="ECO:0000256" key="7">
    <source>
        <dbReference type="ARBA" id="ARBA00023136"/>
    </source>
</evidence>
<dbReference type="AlphaFoldDB" id="A0A507DRU9"/>
<evidence type="ECO:0000313" key="9">
    <source>
        <dbReference type="Proteomes" id="UP000320333"/>
    </source>
</evidence>
<dbReference type="PANTHER" id="PTHR48053:SF71">
    <property type="entry name" value="LEUCINE RICH REPEAT FAMILY PROTEIN, EXPRESSED"/>
    <property type="match status" value="1"/>
</dbReference>
<dbReference type="Gene3D" id="3.80.10.10">
    <property type="entry name" value="Ribonuclease Inhibitor"/>
    <property type="match status" value="1"/>
</dbReference>
<evidence type="ECO:0000256" key="3">
    <source>
        <dbReference type="ARBA" id="ARBA00022475"/>
    </source>
</evidence>
<proteinExistence type="predicted"/>